<evidence type="ECO:0000313" key="1">
    <source>
        <dbReference type="EMBL" id="KAJ9094568.1"/>
    </source>
</evidence>
<keyword evidence="2" id="KW-1185">Reference proteome</keyword>
<dbReference type="EMBL" id="JASBWS010000137">
    <property type="protein sequence ID" value="KAJ9094568.1"/>
    <property type="molecule type" value="Genomic_DNA"/>
</dbReference>
<organism evidence="1 2">
    <name type="scientific">Naganishia adeliensis</name>
    <dbReference type="NCBI Taxonomy" id="92952"/>
    <lineage>
        <taxon>Eukaryota</taxon>
        <taxon>Fungi</taxon>
        <taxon>Dikarya</taxon>
        <taxon>Basidiomycota</taxon>
        <taxon>Agaricomycotina</taxon>
        <taxon>Tremellomycetes</taxon>
        <taxon>Filobasidiales</taxon>
        <taxon>Filobasidiaceae</taxon>
        <taxon>Naganishia</taxon>
    </lineage>
</organism>
<name>A0ACC2V5D6_9TREE</name>
<reference evidence="1" key="1">
    <citation type="submission" date="2023-04" db="EMBL/GenBank/DDBJ databases">
        <title>Draft Genome sequencing of Naganishia species isolated from polar environments using Oxford Nanopore Technology.</title>
        <authorList>
            <person name="Leo P."/>
            <person name="Venkateswaran K."/>
        </authorList>
    </citation>
    <scope>NUCLEOTIDE SEQUENCE</scope>
    <source>
        <strain evidence="1">MNA-CCFEE 5262</strain>
    </source>
</reference>
<sequence>MPSLQDLPLSIIHNLVQHIIASAADARRKDALSPSSTSRKLRKAIFESTLLADVVMDYTKEKVDETRRIIKLSMRKKSQPTLRDYLELFPNVASISLDLVYPNAPYAQQQPAAITLPNASTTKQPWPSPVHSKSSLKSVSLSIAKSTTFNGTRHERYTSKVVAQFKKSMKQVKVERLEKFGIEVATSRLKEDREDPQYWHDLGQRVKSAVIIPTRDMSLTIGEIRIDGEAGIFLNTLITAIKGWPKRIERITIEVYTDDFGSDKRNRNKFRTDKKGRVGLASGWLPTEKDMERFIGKVKKDRSNLQEVHLVIRARTTAFTTKGLLSKQIFQFTYAKTKPLVALKEKTRNAIGTRDKPIDVEDFDETCITKTAPETTTVIDQVVVKVLYEAMLQYEEMMGDDSGEENSFDETDAEIEAMQERDDEMDVSEDFEEDEDGSRRRPRWVAI</sequence>
<evidence type="ECO:0000313" key="2">
    <source>
        <dbReference type="Proteomes" id="UP001230649"/>
    </source>
</evidence>
<dbReference type="Proteomes" id="UP001230649">
    <property type="component" value="Unassembled WGS sequence"/>
</dbReference>
<protein>
    <submittedName>
        <fullName evidence="1">Uncharacterized protein</fullName>
    </submittedName>
</protein>
<accession>A0ACC2V5D6</accession>
<gene>
    <name evidence="1" type="ORF">QFC20_006883</name>
</gene>
<proteinExistence type="predicted"/>
<comment type="caution">
    <text evidence="1">The sequence shown here is derived from an EMBL/GenBank/DDBJ whole genome shotgun (WGS) entry which is preliminary data.</text>
</comment>